<name>A0A397QXT0_9MOLU</name>
<dbReference type="InterPro" id="IPR015797">
    <property type="entry name" value="NUDIX_hydrolase-like_dom_sf"/>
</dbReference>
<accession>A0A397QXT0</accession>
<dbReference type="Pfam" id="PF00293">
    <property type="entry name" value="NUDIX"/>
    <property type="match status" value="1"/>
</dbReference>
<protein>
    <submittedName>
        <fullName evidence="3">NUDIX domain-containing protein</fullName>
    </submittedName>
</protein>
<reference evidence="3 4" key="1">
    <citation type="submission" date="2018-08" db="EMBL/GenBank/DDBJ databases">
        <title>Genomic Encyclopedia of Archaeal and Bacterial Type Strains, Phase II (KMG-II): from individual species to whole genera.</title>
        <authorList>
            <person name="Goeker M."/>
        </authorList>
    </citation>
    <scope>NUCLEOTIDE SEQUENCE [LARGE SCALE GENOMIC DNA]</scope>
    <source>
        <strain evidence="3 4">ATCC 27112</strain>
    </source>
</reference>
<dbReference type="PROSITE" id="PS00893">
    <property type="entry name" value="NUDIX_BOX"/>
    <property type="match status" value="1"/>
</dbReference>
<dbReference type="Proteomes" id="UP000266506">
    <property type="component" value="Unassembled WGS sequence"/>
</dbReference>
<dbReference type="GO" id="GO:0006754">
    <property type="term" value="P:ATP biosynthetic process"/>
    <property type="evidence" value="ECO:0007669"/>
    <property type="project" value="TreeGrafter"/>
</dbReference>
<dbReference type="SUPFAM" id="SSF55811">
    <property type="entry name" value="Nudix"/>
    <property type="match status" value="1"/>
</dbReference>
<feature type="domain" description="Nudix hydrolase" evidence="2">
    <location>
        <begin position="1"/>
        <end position="105"/>
    </location>
</feature>
<dbReference type="PANTHER" id="PTHR21340">
    <property type="entry name" value="DIADENOSINE 5,5-P1,P4-TETRAPHOSPHATE PYROPHOSPHOHYDROLASE MUTT"/>
    <property type="match status" value="1"/>
</dbReference>
<dbReference type="GO" id="GO:0004081">
    <property type="term" value="F:bis(5'-nucleosyl)-tetraphosphatase (asymmetrical) activity"/>
    <property type="evidence" value="ECO:0007669"/>
    <property type="project" value="TreeGrafter"/>
</dbReference>
<evidence type="ECO:0000313" key="3">
    <source>
        <dbReference type="EMBL" id="RIA64695.1"/>
    </source>
</evidence>
<gene>
    <name evidence="3" type="ORF">EI71_02003</name>
</gene>
<keyword evidence="4" id="KW-1185">Reference proteome</keyword>
<comment type="caution">
    <text evidence="3">The sequence shown here is derived from an EMBL/GenBank/DDBJ whole genome shotgun (WGS) entry which is preliminary data.</text>
</comment>
<dbReference type="InterPro" id="IPR000086">
    <property type="entry name" value="NUDIX_hydrolase_dom"/>
</dbReference>
<dbReference type="Gene3D" id="3.90.79.10">
    <property type="entry name" value="Nucleoside Triphosphate Pyrophosphohydrolase"/>
    <property type="match status" value="1"/>
</dbReference>
<organism evidence="3 4">
    <name type="scientific">Anaeroplasma bactoclasticum</name>
    <dbReference type="NCBI Taxonomy" id="2088"/>
    <lineage>
        <taxon>Bacteria</taxon>
        <taxon>Bacillati</taxon>
        <taxon>Mycoplasmatota</taxon>
        <taxon>Mollicutes</taxon>
        <taxon>Anaeroplasmatales</taxon>
        <taxon>Anaeroplasmataceae</taxon>
        <taxon>Anaeroplasma</taxon>
    </lineage>
</organism>
<dbReference type="InterPro" id="IPR051325">
    <property type="entry name" value="Nudix_hydrolase_domain"/>
</dbReference>
<dbReference type="InParanoid" id="A0A397QXT0"/>
<proteinExistence type="predicted"/>
<dbReference type="PROSITE" id="PS51462">
    <property type="entry name" value="NUDIX"/>
    <property type="match status" value="1"/>
</dbReference>
<dbReference type="InterPro" id="IPR020084">
    <property type="entry name" value="NUDIX_hydrolase_CS"/>
</dbReference>
<dbReference type="AlphaFoldDB" id="A0A397QXT0"/>
<keyword evidence="1" id="KW-0378">Hydrolase</keyword>
<dbReference type="GO" id="GO:0006167">
    <property type="term" value="P:AMP biosynthetic process"/>
    <property type="evidence" value="ECO:0007669"/>
    <property type="project" value="TreeGrafter"/>
</dbReference>
<sequence length="113" mass="12762">MEANGSYGFPKGHKKSGETDLDCALREIKEETGLTPTILPDMKRTIHYSMPNGNFKEVTYFVGKYDDQELIPEDSNILAAKKFTLDAALSLIKYPQVKDILVEIDYMLDIKGE</sequence>
<evidence type="ECO:0000313" key="4">
    <source>
        <dbReference type="Proteomes" id="UP000266506"/>
    </source>
</evidence>
<dbReference type="EMBL" id="QXEV01000046">
    <property type="protein sequence ID" value="RIA64695.1"/>
    <property type="molecule type" value="Genomic_DNA"/>
</dbReference>
<dbReference type="PANTHER" id="PTHR21340:SF0">
    <property type="entry name" value="BIS(5'-NUCLEOSYL)-TETRAPHOSPHATASE [ASYMMETRICAL]"/>
    <property type="match status" value="1"/>
</dbReference>
<evidence type="ECO:0000256" key="1">
    <source>
        <dbReference type="ARBA" id="ARBA00022801"/>
    </source>
</evidence>
<evidence type="ECO:0000259" key="2">
    <source>
        <dbReference type="PROSITE" id="PS51462"/>
    </source>
</evidence>